<feature type="chain" id="PRO_5026827325" evidence="1">
    <location>
        <begin position="24"/>
        <end position="247"/>
    </location>
</feature>
<gene>
    <name evidence="2" type="ORF">HUK68_13350</name>
</gene>
<dbReference type="RefSeq" id="WP_175504603.1">
    <property type="nucleotide sequence ID" value="NZ_CP054840.1"/>
</dbReference>
<protein>
    <submittedName>
        <fullName evidence="2">Uncharacterized protein</fullName>
    </submittedName>
</protein>
<evidence type="ECO:0000313" key="2">
    <source>
        <dbReference type="EMBL" id="QKV53797.1"/>
    </source>
</evidence>
<organism evidence="2 3">
    <name type="scientific">Comamonas antarctica</name>
    <dbReference type="NCBI Taxonomy" id="2743470"/>
    <lineage>
        <taxon>Bacteria</taxon>
        <taxon>Pseudomonadati</taxon>
        <taxon>Pseudomonadota</taxon>
        <taxon>Betaproteobacteria</taxon>
        <taxon>Burkholderiales</taxon>
        <taxon>Comamonadaceae</taxon>
        <taxon>Comamonas</taxon>
    </lineage>
</organism>
<dbReference type="Proteomes" id="UP000509579">
    <property type="component" value="Chromosome"/>
</dbReference>
<feature type="signal peptide" evidence="1">
    <location>
        <begin position="1"/>
        <end position="23"/>
    </location>
</feature>
<proteinExistence type="predicted"/>
<dbReference type="EMBL" id="CP054840">
    <property type="protein sequence ID" value="QKV53797.1"/>
    <property type="molecule type" value="Genomic_DNA"/>
</dbReference>
<dbReference type="KEGG" id="aant:HUK68_13350"/>
<accession>A0A6N1X3D7</accession>
<dbReference type="AlphaFoldDB" id="A0A6N1X3D7"/>
<reference evidence="2 3" key="1">
    <citation type="submission" date="2020-06" db="EMBL/GenBank/DDBJ databases">
        <title>Acidovorax antarctica sp. nov., isolated from Corinth ice sheet soil, Antarctic Fields Peninsula.</title>
        <authorList>
            <person name="Xu Q."/>
            <person name="Peng F."/>
        </authorList>
    </citation>
    <scope>NUCLEOTIDE SEQUENCE [LARGE SCALE GENOMIC DNA]</scope>
    <source>
        <strain evidence="2 3">16-35-5</strain>
    </source>
</reference>
<evidence type="ECO:0000256" key="1">
    <source>
        <dbReference type="SAM" id="SignalP"/>
    </source>
</evidence>
<keyword evidence="3" id="KW-1185">Reference proteome</keyword>
<evidence type="ECO:0000313" key="3">
    <source>
        <dbReference type="Proteomes" id="UP000509579"/>
    </source>
</evidence>
<name>A0A6N1X3D7_9BURK</name>
<keyword evidence="1" id="KW-0732">Signal</keyword>
<sequence>MSEVLKRLLATTVFATCAVAANAQENNGMGAVAEMPAQSGQALEVPPGTSVRYSAGQSIVLGAAAQPVPEPLPLPAVAVQPQAASVRYSAGDSIVLGAPAPATPVQSTKAAAPQRTFGFSQGAVIPLAGAFGDSVSTHIGINHGSLVERNGLVNTSPAGLVGLFVIKAGIIYYFDHQPRKIREAGLKATAGVWSGVTMNNLLLIAGATNPISLVGGLAFGAYMYHREGLALAKEAAAQAASRSATAP</sequence>